<evidence type="ECO:0000313" key="3">
    <source>
        <dbReference type="EMBL" id="RDC56235.1"/>
    </source>
</evidence>
<comment type="caution">
    <text evidence="3">The sequence shown here is derived from an EMBL/GenBank/DDBJ whole genome shotgun (WGS) entry which is preliminary data.</text>
</comment>
<evidence type="ECO:0000256" key="1">
    <source>
        <dbReference type="SAM" id="Phobius"/>
    </source>
</evidence>
<dbReference type="RefSeq" id="WP_115402966.1">
    <property type="nucleotide sequence ID" value="NZ_QPKV01000004.1"/>
</dbReference>
<feature type="signal peptide" evidence="2">
    <location>
        <begin position="1"/>
        <end position="27"/>
    </location>
</feature>
<evidence type="ECO:0000256" key="2">
    <source>
        <dbReference type="SAM" id="SignalP"/>
    </source>
</evidence>
<feature type="chain" id="PRO_5016653551" evidence="2">
    <location>
        <begin position="28"/>
        <end position="137"/>
    </location>
</feature>
<name>A0A369PYE5_9SPHI</name>
<dbReference type="EMBL" id="QPKV01000004">
    <property type="protein sequence ID" value="RDC56235.1"/>
    <property type="molecule type" value="Genomic_DNA"/>
</dbReference>
<keyword evidence="4" id="KW-1185">Reference proteome</keyword>
<gene>
    <name evidence="3" type="ORF">DU508_11530</name>
</gene>
<protein>
    <submittedName>
        <fullName evidence="3">Uncharacterized protein</fullName>
    </submittedName>
</protein>
<keyword evidence="1" id="KW-0472">Membrane</keyword>
<dbReference type="Proteomes" id="UP000253961">
    <property type="component" value="Unassembled WGS sequence"/>
</dbReference>
<dbReference type="AlphaFoldDB" id="A0A369PYE5"/>
<feature type="transmembrane region" description="Helical" evidence="1">
    <location>
        <begin position="114"/>
        <end position="130"/>
    </location>
</feature>
<keyword evidence="1" id="KW-1133">Transmembrane helix</keyword>
<evidence type="ECO:0000313" key="4">
    <source>
        <dbReference type="Proteomes" id="UP000253961"/>
    </source>
</evidence>
<sequence>MKKIVTFNNLKHLGFLLLYMFCYSAKAETGCMIGSVLYRGNEFGIIDITFNNATIVNTLPCAPNDQTTYNAREITTLTLPILGARRCRITSGIFDPYPGLYSSYSWVRCSIDDYIPYFLLGFGGLGFVFIRKRNLAI</sequence>
<keyword evidence="2" id="KW-0732">Signal</keyword>
<keyword evidence="1" id="KW-0812">Transmembrane</keyword>
<organism evidence="3 4">
    <name type="scientific">Pedobacter chinensis</name>
    <dbReference type="NCBI Taxonomy" id="2282421"/>
    <lineage>
        <taxon>Bacteria</taxon>
        <taxon>Pseudomonadati</taxon>
        <taxon>Bacteroidota</taxon>
        <taxon>Sphingobacteriia</taxon>
        <taxon>Sphingobacteriales</taxon>
        <taxon>Sphingobacteriaceae</taxon>
        <taxon>Pedobacter</taxon>
    </lineage>
</organism>
<reference evidence="3 4" key="1">
    <citation type="submission" date="2018-07" db="EMBL/GenBank/DDBJ databases">
        <title>Pedobacter sp. nov., isolated from soil.</title>
        <authorList>
            <person name="Zhou L.Y."/>
            <person name="Du Z.J."/>
        </authorList>
    </citation>
    <scope>NUCLEOTIDE SEQUENCE [LARGE SCALE GENOMIC DNA]</scope>
    <source>
        <strain evidence="3 4">JDX94</strain>
    </source>
</reference>
<proteinExistence type="predicted"/>
<accession>A0A369PYE5</accession>